<gene>
    <name evidence="1" type="ORF">D559_1168</name>
</gene>
<protein>
    <recommendedName>
        <fullName evidence="3">N-acetyltransferase YedL</fullName>
    </recommendedName>
</protein>
<keyword evidence="2" id="KW-1185">Reference proteome</keyword>
<organism evidence="1 2">
    <name type="scientific">Bordetella holmesii 1058</name>
    <dbReference type="NCBI Taxonomy" id="1247648"/>
    <lineage>
        <taxon>Bacteria</taxon>
        <taxon>Pseudomonadati</taxon>
        <taxon>Pseudomonadota</taxon>
        <taxon>Betaproteobacteria</taxon>
        <taxon>Burkholderiales</taxon>
        <taxon>Alcaligenaceae</taxon>
        <taxon>Bordetella</taxon>
    </lineage>
</organism>
<dbReference type="EMBL" id="JDTF01000004">
    <property type="protein sequence ID" value="EXX93765.1"/>
    <property type="molecule type" value="Genomic_DNA"/>
</dbReference>
<comment type="caution">
    <text evidence="1">The sequence shown here is derived from an EMBL/GenBank/DDBJ whole genome shotgun (WGS) entry which is preliminary data.</text>
</comment>
<reference evidence="1 2" key="1">
    <citation type="submission" date="2014-02" db="EMBL/GenBank/DDBJ databases">
        <title>Whole Genome Sequencing Of Bordetella Holmesii, An Emerging Opportunistic Infection Of Humans.</title>
        <authorList>
            <person name="Tettelin H."/>
            <person name="Hooven T.A."/>
            <person name="Hine E."/>
            <person name="Su Q."/>
            <person name="Huard R.C."/>
            <person name="Della-Latta P."/>
            <person name="Daugherty S.C."/>
            <person name="Agrawal S."/>
            <person name="Sengamalay N."/>
            <person name="Tallon L.J."/>
            <person name="Sadzewicz L."/>
            <person name="Whittier S."/>
            <person name="Fraser C.M."/>
            <person name="Ratner A.J."/>
        </authorList>
    </citation>
    <scope>NUCLEOTIDE SEQUENCE [LARGE SCALE GENOMIC DNA]</scope>
    <source>
        <strain evidence="1 2">1058</strain>
    </source>
</reference>
<evidence type="ECO:0008006" key="3">
    <source>
        <dbReference type="Google" id="ProtNLM"/>
    </source>
</evidence>
<dbReference type="PROSITE" id="PS51257">
    <property type="entry name" value="PROKAR_LIPOPROTEIN"/>
    <property type="match status" value="1"/>
</dbReference>
<dbReference type="Proteomes" id="UP000023104">
    <property type="component" value="Unassembled WGS sequence"/>
</dbReference>
<accession>A0ABN0RXM0</accession>
<evidence type="ECO:0000313" key="2">
    <source>
        <dbReference type="Proteomes" id="UP000023104"/>
    </source>
</evidence>
<proteinExistence type="predicted"/>
<name>A0ABN0RXM0_9BORD</name>
<evidence type="ECO:0000313" key="1">
    <source>
        <dbReference type="EMBL" id="EXX93765.1"/>
    </source>
</evidence>
<sequence>MAAFARPAARITPAAPLAIACRLGAVIVSGAAPGPKWHRE</sequence>